<keyword evidence="5 8" id="KW-0812">Transmembrane</keyword>
<dbReference type="PIRSF" id="PIRSF019239">
    <property type="entry name" value="MrpE"/>
    <property type="match status" value="1"/>
</dbReference>
<keyword evidence="3" id="KW-0050">Antiport</keyword>
<accession>A0A327YQD0</accession>
<gene>
    <name evidence="9" type="ORF">B0I26_101104</name>
</gene>
<keyword evidence="7 8" id="KW-0472">Membrane</keyword>
<comment type="subcellular location">
    <subcellularLocation>
        <location evidence="1">Cell membrane</location>
        <topology evidence="1">Multi-pass membrane protein</topology>
    </subcellularLocation>
</comment>
<dbReference type="Pfam" id="PF01899">
    <property type="entry name" value="MNHE"/>
    <property type="match status" value="1"/>
</dbReference>
<feature type="transmembrane region" description="Helical" evidence="8">
    <location>
        <begin position="48"/>
        <end position="65"/>
    </location>
</feature>
<dbReference type="OrthoDB" id="9800498at2"/>
<proteinExistence type="inferred from homology"/>
<dbReference type="Proteomes" id="UP000248555">
    <property type="component" value="Unassembled WGS sequence"/>
</dbReference>
<comment type="similarity">
    <text evidence="2">Belongs to the CPA3 antiporters (TC 2.A.63) subunit E family.</text>
</comment>
<dbReference type="InterPro" id="IPR002758">
    <property type="entry name" value="Cation_antiport_E"/>
</dbReference>
<dbReference type="GO" id="GO:0015297">
    <property type="term" value="F:antiporter activity"/>
    <property type="evidence" value="ECO:0007669"/>
    <property type="project" value="UniProtKB-KW"/>
</dbReference>
<organism evidence="9 10">
    <name type="scientific">Paranoxybacillus vitaminiphilus</name>
    <dbReference type="NCBI Taxonomy" id="581036"/>
    <lineage>
        <taxon>Bacteria</taxon>
        <taxon>Bacillati</taxon>
        <taxon>Bacillota</taxon>
        <taxon>Bacilli</taxon>
        <taxon>Bacillales</taxon>
        <taxon>Anoxybacillaceae</taxon>
        <taxon>Paranoxybacillus</taxon>
    </lineage>
</organism>
<evidence type="ECO:0000256" key="2">
    <source>
        <dbReference type="ARBA" id="ARBA00006228"/>
    </source>
</evidence>
<dbReference type="AlphaFoldDB" id="A0A327YQD0"/>
<dbReference type="RefSeq" id="WP_111643517.1">
    <property type="nucleotide sequence ID" value="NZ_QLMH01000001.1"/>
</dbReference>
<dbReference type="GO" id="GO:0005886">
    <property type="term" value="C:plasma membrane"/>
    <property type="evidence" value="ECO:0007669"/>
    <property type="project" value="UniProtKB-SubCell"/>
</dbReference>
<dbReference type="GO" id="GO:0008324">
    <property type="term" value="F:monoatomic cation transmembrane transporter activity"/>
    <property type="evidence" value="ECO:0007669"/>
    <property type="project" value="InterPro"/>
</dbReference>
<evidence type="ECO:0000256" key="3">
    <source>
        <dbReference type="ARBA" id="ARBA00022449"/>
    </source>
</evidence>
<keyword evidence="3" id="KW-0813">Transport</keyword>
<evidence type="ECO:0000256" key="6">
    <source>
        <dbReference type="ARBA" id="ARBA00022989"/>
    </source>
</evidence>
<evidence type="ECO:0000256" key="7">
    <source>
        <dbReference type="ARBA" id="ARBA00023136"/>
    </source>
</evidence>
<keyword evidence="6 8" id="KW-1133">Transmembrane helix</keyword>
<keyword evidence="4" id="KW-1003">Cell membrane</keyword>
<dbReference type="EMBL" id="QLMH01000001">
    <property type="protein sequence ID" value="RAK23150.1"/>
    <property type="molecule type" value="Genomic_DNA"/>
</dbReference>
<evidence type="ECO:0000256" key="1">
    <source>
        <dbReference type="ARBA" id="ARBA00004651"/>
    </source>
</evidence>
<sequence length="158" mass="18096">MAFQILLNVFLAFVWMFLTVSFNGASFLIGYLIGLLIIFILRRFFHSRFYLIPLFVIVKLVFIFLKELLLSNIAVVKVVLNRSLDIRPGIFALPTELEKDWEVTVLSLLITLTPGTLVLDVSEDGRTLYIHALDVPDVKETIKSIKESFEKTIMEVSQ</sequence>
<dbReference type="PANTHER" id="PTHR34584:SF1">
    <property type="entry name" value="NA(+)_H(+) ANTIPORTER SUBUNIT E1"/>
    <property type="match status" value="1"/>
</dbReference>
<comment type="caution">
    <text evidence="9">The sequence shown here is derived from an EMBL/GenBank/DDBJ whole genome shotgun (WGS) entry which is preliminary data.</text>
</comment>
<evidence type="ECO:0000256" key="4">
    <source>
        <dbReference type="ARBA" id="ARBA00022475"/>
    </source>
</evidence>
<feature type="transmembrane region" description="Helical" evidence="8">
    <location>
        <begin position="12"/>
        <end position="41"/>
    </location>
</feature>
<name>A0A327YQD0_9BACL</name>
<protein>
    <submittedName>
        <fullName evidence="9">Multisubunit sodium/proton antiporter MrpE subunit</fullName>
    </submittedName>
</protein>
<dbReference type="PANTHER" id="PTHR34584">
    <property type="entry name" value="NA(+)/H(+) ANTIPORTER SUBUNIT E1"/>
    <property type="match status" value="1"/>
</dbReference>
<evidence type="ECO:0000256" key="5">
    <source>
        <dbReference type="ARBA" id="ARBA00022692"/>
    </source>
</evidence>
<reference evidence="9 10" key="1">
    <citation type="submission" date="2018-06" db="EMBL/GenBank/DDBJ databases">
        <title>Genomic Encyclopedia of Type Strains, Phase III (KMG-III): the genomes of soil and plant-associated and newly described type strains.</title>
        <authorList>
            <person name="Whitman W."/>
        </authorList>
    </citation>
    <scope>NUCLEOTIDE SEQUENCE [LARGE SCALE GENOMIC DNA]</scope>
    <source>
        <strain evidence="9 10">CGMCC 1.8979</strain>
    </source>
</reference>
<evidence type="ECO:0000313" key="9">
    <source>
        <dbReference type="EMBL" id="RAK23150.1"/>
    </source>
</evidence>
<evidence type="ECO:0000313" key="10">
    <source>
        <dbReference type="Proteomes" id="UP000248555"/>
    </source>
</evidence>
<dbReference type="NCBIfam" id="NF009292">
    <property type="entry name" value="PRK12651.1-3"/>
    <property type="match status" value="1"/>
</dbReference>
<keyword evidence="10" id="KW-1185">Reference proteome</keyword>
<evidence type="ECO:0000256" key="8">
    <source>
        <dbReference type="SAM" id="Phobius"/>
    </source>
</evidence>